<feature type="transmembrane region" description="Helical" evidence="2">
    <location>
        <begin position="912"/>
        <end position="933"/>
    </location>
</feature>
<keyword evidence="2" id="KW-1133">Transmembrane helix</keyword>
<dbReference type="KEGG" id="uli:ETAA1_03900"/>
<dbReference type="Gene3D" id="1.20.1640.10">
    <property type="entry name" value="Multidrug efflux transporter AcrB transmembrane domain"/>
    <property type="match status" value="2"/>
</dbReference>
<dbReference type="InterPro" id="IPR001036">
    <property type="entry name" value="Acrflvin-R"/>
</dbReference>
<dbReference type="Gene3D" id="3.30.70.1430">
    <property type="entry name" value="Multidrug efflux transporter AcrB pore domain"/>
    <property type="match status" value="2"/>
</dbReference>
<keyword evidence="2" id="KW-0472">Membrane</keyword>
<dbReference type="PRINTS" id="PR00702">
    <property type="entry name" value="ACRIFLAVINRP"/>
</dbReference>
<feature type="region of interest" description="Disordered" evidence="1">
    <location>
        <begin position="1046"/>
        <end position="1071"/>
    </location>
</feature>
<dbReference type="SUPFAM" id="SSF82866">
    <property type="entry name" value="Multidrug efflux transporter AcrB transmembrane domain"/>
    <property type="match status" value="2"/>
</dbReference>
<name>A0A517XLW0_9BACT</name>
<evidence type="ECO:0000256" key="2">
    <source>
        <dbReference type="SAM" id="Phobius"/>
    </source>
</evidence>
<evidence type="ECO:0000313" key="4">
    <source>
        <dbReference type="Proteomes" id="UP000319576"/>
    </source>
</evidence>
<keyword evidence="2" id="KW-0812">Transmembrane</keyword>
<dbReference type="SUPFAM" id="SSF82693">
    <property type="entry name" value="Multidrug efflux transporter AcrB pore domain, PN1, PN2, PC1 and PC2 subdomains"/>
    <property type="match status" value="2"/>
</dbReference>
<dbReference type="GO" id="GO:0042910">
    <property type="term" value="F:xenobiotic transmembrane transporter activity"/>
    <property type="evidence" value="ECO:0007669"/>
    <property type="project" value="TreeGrafter"/>
</dbReference>
<dbReference type="Gene3D" id="3.30.2090.10">
    <property type="entry name" value="Multidrug efflux transporter AcrB TolC docking domain, DN and DC subdomains"/>
    <property type="match status" value="2"/>
</dbReference>
<dbReference type="OrthoDB" id="9757876at2"/>
<feature type="transmembrane region" description="Helical" evidence="2">
    <location>
        <begin position="364"/>
        <end position="384"/>
    </location>
</feature>
<feature type="transmembrane region" description="Helical" evidence="2">
    <location>
        <begin position="985"/>
        <end position="1005"/>
    </location>
</feature>
<sequence length="1071" mass="112922" precursor="true">MNIVTSALSRPVTVLVLAAGVALAGALALGRMKADIFPALNLPVIYVCQPYGGMDPQQMEGLIANYYEYHFLYVNGIHHVESKNVQGMSLMKLYFHPGTDMAQAMGETVGYVNRSRAFMPPGTVNPFIMRFDTGSVPVGYLVLSSETRSVGEIQDKALFRVRPMFAAIEGVSAPPPFGGSQRTVVVRADPERLQAYGLSADDVVKKLTEGNTIAPSGQIRDETRMPLVPSNAMVVRPDELGTIEVKPGVFLQDVVRRDPVTGRPLIDDASDVPTGYALVNGKRAVYILVTKRASASTLDVVRNVRANLPQMQAELPDDIRVSFELDQSPVVTASMKAVAYEGLLAAGLVGLMVLLFLRDWRSVVVVVLNIPFALVAAVVALWLTGQTLNLMTLGGLALAVGVLVDESTVAVENVHVQMTRTPSVALAAWRGVTETAVPRLLAMLCVLAVFIPAFVMEGAARGLFLPLALAVGFAMIASYVLSGTLVPVLCVWLLKSKHTAAAERPPGWYGRAVGGLVAGRWVLVPAYLVLAGGALALLVPQVGTDIFPRVDAGAFQLRLRAPTGTRIEQTEAITQEALRYIGEEAKAAGGEVDITLGYVGVVASSYPINAVYLWMGGPHESAVRVALKPGSVRVDDLTARLREKLPAHLEAWTAARWKAQGVPADVAERRAKEIRLSFEPADIVNEVMSFGSPTPVEVQVAGANMAASRAYAEKLAAELGKVPALKDVQFAQPLDYPTVEVTVDRRKLAASGSTAADVARAVTPYTSSSRFTVPNFWRDPASGIGYQVQVEVPFALVKSGKDLEVVPVSGAVLLRDVGSVKDGVMPGEIDRYNMKRVVSLTANVQGADLGTVAKDVDAAVKAAGDAPKGVAVDVRGQITPFRELFRGLGFGLAVAVVAVGLMLVAYYQSLRLALVAVAPVPAVLAGVAAALLLTGSTLNLQSFTGAIMAVGVATANAILLVTFAERRRAGGLPGPEAGAAAARERARPILMTAAAMTAGMIPMALGGDQTAPLGRAVVGGLVAGTLTTLFVLPAAFGLAMGRRPARSASRNPFDPASPVYVPGVQEPGHAT</sequence>
<keyword evidence="4" id="KW-1185">Reference proteome</keyword>
<dbReference type="AlphaFoldDB" id="A0A517XLW0"/>
<proteinExistence type="predicted"/>
<dbReference type="EMBL" id="CP036273">
    <property type="protein sequence ID" value="QDU18500.1"/>
    <property type="molecule type" value="Genomic_DNA"/>
</dbReference>
<feature type="transmembrane region" description="Helical" evidence="2">
    <location>
        <begin position="337"/>
        <end position="357"/>
    </location>
</feature>
<dbReference type="Gene3D" id="3.30.70.1320">
    <property type="entry name" value="Multidrug efflux transporter AcrB pore domain like"/>
    <property type="match status" value="1"/>
</dbReference>
<feature type="transmembrane region" description="Helical" evidence="2">
    <location>
        <begin position="436"/>
        <end position="455"/>
    </location>
</feature>
<dbReference type="PANTHER" id="PTHR32063:SF8">
    <property type="entry name" value="CATION EFFLUX PROTEIN"/>
    <property type="match status" value="1"/>
</dbReference>
<dbReference type="SUPFAM" id="SSF82714">
    <property type="entry name" value="Multidrug efflux transporter AcrB TolC docking domain, DN and DC subdomains"/>
    <property type="match status" value="1"/>
</dbReference>
<dbReference type="GO" id="GO:0005886">
    <property type="term" value="C:plasma membrane"/>
    <property type="evidence" value="ECO:0007669"/>
    <property type="project" value="TreeGrafter"/>
</dbReference>
<feature type="transmembrane region" description="Helical" evidence="2">
    <location>
        <begin position="884"/>
        <end position="905"/>
    </location>
</feature>
<feature type="transmembrane region" description="Helical" evidence="2">
    <location>
        <begin position="467"/>
        <end position="494"/>
    </location>
</feature>
<evidence type="ECO:0000256" key="1">
    <source>
        <dbReference type="SAM" id="MobiDB-lite"/>
    </source>
</evidence>
<dbReference type="Pfam" id="PF00873">
    <property type="entry name" value="ACR_tran"/>
    <property type="match status" value="1"/>
</dbReference>
<dbReference type="Proteomes" id="UP000319576">
    <property type="component" value="Chromosome"/>
</dbReference>
<protein>
    <submittedName>
        <fullName evidence="3">Multidrug resistance protein MdtC</fullName>
    </submittedName>
</protein>
<gene>
    <name evidence="3" type="primary">mdtC_1</name>
    <name evidence="3" type="ORF">ETAA1_03900</name>
</gene>
<dbReference type="Gene3D" id="3.30.70.1440">
    <property type="entry name" value="Multidrug efflux transporter AcrB pore domain"/>
    <property type="match status" value="1"/>
</dbReference>
<feature type="transmembrane region" description="Helical" evidence="2">
    <location>
        <begin position="515"/>
        <end position="539"/>
    </location>
</feature>
<dbReference type="InterPro" id="IPR027463">
    <property type="entry name" value="AcrB_DN_DC_subdom"/>
</dbReference>
<dbReference type="RefSeq" id="WP_145233838.1">
    <property type="nucleotide sequence ID" value="NZ_CP036273.1"/>
</dbReference>
<evidence type="ECO:0000313" key="3">
    <source>
        <dbReference type="EMBL" id="QDU18500.1"/>
    </source>
</evidence>
<feature type="transmembrane region" description="Helical" evidence="2">
    <location>
        <begin position="945"/>
        <end position="964"/>
    </location>
</feature>
<reference evidence="3 4" key="1">
    <citation type="submission" date="2019-02" db="EMBL/GenBank/DDBJ databases">
        <title>Deep-cultivation of Planctomycetes and their phenomic and genomic characterization uncovers novel biology.</title>
        <authorList>
            <person name="Wiegand S."/>
            <person name="Jogler M."/>
            <person name="Boedeker C."/>
            <person name="Pinto D."/>
            <person name="Vollmers J."/>
            <person name="Rivas-Marin E."/>
            <person name="Kohn T."/>
            <person name="Peeters S.H."/>
            <person name="Heuer A."/>
            <person name="Rast P."/>
            <person name="Oberbeckmann S."/>
            <person name="Bunk B."/>
            <person name="Jeske O."/>
            <person name="Meyerdierks A."/>
            <person name="Storesund J.E."/>
            <person name="Kallscheuer N."/>
            <person name="Luecker S."/>
            <person name="Lage O.M."/>
            <person name="Pohl T."/>
            <person name="Merkel B.J."/>
            <person name="Hornburger P."/>
            <person name="Mueller R.-W."/>
            <person name="Bruemmer F."/>
            <person name="Labrenz M."/>
            <person name="Spormann A.M."/>
            <person name="Op den Camp H."/>
            <person name="Overmann J."/>
            <person name="Amann R."/>
            <person name="Jetten M.S.M."/>
            <person name="Mascher T."/>
            <person name="Medema M.H."/>
            <person name="Devos D.P."/>
            <person name="Kaster A.-K."/>
            <person name="Ovreas L."/>
            <person name="Rohde M."/>
            <person name="Galperin M.Y."/>
            <person name="Jogler C."/>
        </authorList>
    </citation>
    <scope>NUCLEOTIDE SEQUENCE [LARGE SCALE GENOMIC DNA]</scope>
    <source>
        <strain evidence="3 4">ETA_A1</strain>
    </source>
</reference>
<dbReference type="PANTHER" id="PTHR32063">
    <property type="match status" value="1"/>
</dbReference>
<accession>A0A517XLW0</accession>
<organism evidence="3 4">
    <name type="scientific">Urbifossiella limnaea</name>
    <dbReference type="NCBI Taxonomy" id="2528023"/>
    <lineage>
        <taxon>Bacteria</taxon>
        <taxon>Pseudomonadati</taxon>
        <taxon>Planctomycetota</taxon>
        <taxon>Planctomycetia</taxon>
        <taxon>Gemmatales</taxon>
        <taxon>Gemmataceae</taxon>
        <taxon>Urbifossiella</taxon>
    </lineage>
</organism>
<feature type="transmembrane region" description="Helical" evidence="2">
    <location>
        <begin position="1017"/>
        <end position="1040"/>
    </location>
</feature>
<feature type="transmembrane region" description="Helical" evidence="2">
    <location>
        <begin position="390"/>
        <end position="411"/>
    </location>
</feature>